<dbReference type="EMBL" id="BOOJ01000100">
    <property type="protein sequence ID" value="GIH97787.1"/>
    <property type="molecule type" value="Genomic_DNA"/>
</dbReference>
<gene>
    <name evidence="4" type="ORF">Psi01_84170</name>
</gene>
<accession>A0A8J3WR75</accession>
<evidence type="ECO:0000313" key="5">
    <source>
        <dbReference type="Proteomes" id="UP000619788"/>
    </source>
</evidence>
<dbReference type="SUPFAM" id="SSF52402">
    <property type="entry name" value="Adenine nucleotide alpha hydrolases-like"/>
    <property type="match status" value="2"/>
</dbReference>
<dbReference type="PANTHER" id="PTHR46553">
    <property type="entry name" value="ADENINE NUCLEOTIDE ALPHA HYDROLASES-LIKE SUPERFAMILY PROTEIN"/>
    <property type="match status" value="1"/>
</dbReference>
<dbReference type="Pfam" id="PF00582">
    <property type="entry name" value="Usp"/>
    <property type="match status" value="2"/>
</dbReference>
<feature type="region of interest" description="Disordered" evidence="2">
    <location>
        <begin position="1"/>
        <end position="27"/>
    </location>
</feature>
<dbReference type="PANTHER" id="PTHR46553:SF3">
    <property type="entry name" value="ADENINE NUCLEOTIDE ALPHA HYDROLASES-LIKE SUPERFAMILY PROTEIN"/>
    <property type="match status" value="1"/>
</dbReference>
<keyword evidence="5" id="KW-1185">Reference proteome</keyword>
<reference evidence="4 5" key="1">
    <citation type="submission" date="2021-01" db="EMBL/GenBank/DDBJ databases">
        <title>Whole genome shotgun sequence of Planobispora siamensis NBRC 107568.</title>
        <authorList>
            <person name="Komaki H."/>
            <person name="Tamura T."/>
        </authorList>
    </citation>
    <scope>NUCLEOTIDE SEQUENCE [LARGE SCALE GENOMIC DNA]</scope>
    <source>
        <strain evidence="4 5">NBRC 107568</strain>
    </source>
</reference>
<dbReference type="InterPro" id="IPR006015">
    <property type="entry name" value="Universal_stress_UspA"/>
</dbReference>
<dbReference type="AlphaFoldDB" id="A0A8J3WR75"/>
<dbReference type="InterPro" id="IPR014729">
    <property type="entry name" value="Rossmann-like_a/b/a_fold"/>
</dbReference>
<feature type="domain" description="UspA" evidence="3">
    <location>
        <begin position="183"/>
        <end position="313"/>
    </location>
</feature>
<dbReference type="InterPro" id="IPR006016">
    <property type="entry name" value="UspA"/>
</dbReference>
<feature type="compositionally biased region" description="Pro residues" evidence="2">
    <location>
        <begin position="13"/>
        <end position="23"/>
    </location>
</feature>
<evidence type="ECO:0000256" key="1">
    <source>
        <dbReference type="ARBA" id="ARBA00008791"/>
    </source>
</evidence>
<evidence type="ECO:0000313" key="4">
    <source>
        <dbReference type="EMBL" id="GIH97787.1"/>
    </source>
</evidence>
<comment type="caution">
    <text evidence="4">The sequence shown here is derived from an EMBL/GenBank/DDBJ whole genome shotgun (WGS) entry which is preliminary data.</text>
</comment>
<organism evidence="4 5">
    <name type="scientific">Planobispora siamensis</name>
    <dbReference type="NCBI Taxonomy" id="936338"/>
    <lineage>
        <taxon>Bacteria</taxon>
        <taxon>Bacillati</taxon>
        <taxon>Actinomycetota</taxon>
        <taxon>Actinomycetes</taxon>
        <taxon>Streptosporangiales</taxon>
        <taxon>Streptosporangiaceae</taxon>
        <taxon>Planobispora</taxon>
    </lineage>
</organism>
<evidence type="ECO:0000256" key="2">
    <source>
        <dbReference type="SAM" id="MobiDB-lite"/>
    </source>
</evidence>
<comment type="similarity">
    <text evidence="1">Belongs to the universal stress protein A family.</text>
</comment>
<dbReference type="Proteomes" id="UP000619788">
    <property type="component" value="Unassembled WGS sequence"/>
</dbReference>
<feature type="domain" description="UspA" evidence="3">
    <location>
        <begin position="41"/>
        <end position="173"/>
    </location>
</feature>
<proteinExistence type="inferred from homology"/>
<dbReference type="Gene3D" id="3.40.50.620">
    <property type="entry name" value="HUPs"/>
    <property type="match status" value="2"/>
</dbReference>
<evidence type="ECO:0000259" key="3">
    <source>
        <dbReference type="Pfam" id="PF00582"/>
    </source>
</evidence>
<name>A0A8J3WR75_9ACTN</name>
<dbReference type="PRINTS" id="PR01438">
    <property type="entry name" value="UNVRSLSTRESS"/>
</dbReference>
<protein>
    <submittedName>
        <fullName evidence="4">Universal stress protein</fullName>
    </submittedName>
</protein>
<sequence length="333" mass="35136">MDPYDGGRDGPGGPGPVHRPSPAPVASEETVMTGSHDDLGVVVGVDDSASGGTALEWAAAEADVRGVPLTVCHAWRWPYRRWPGEVVPTGLARRPALRMLDHCAAWARRRHPGLTVRTLLPEGPTVETLTELTRTAELLVVGTRDRGGVAGLHPGSVSSQVAAHAHGPVVVVRGGSGPRAERAVVVGFDGSPGSHAALDFAAREACLRGVPLRVVTATGEGGHDLFPGHEMERLEVGGRLRAELAPWLHGSPRLRIHFEFTDHPPRRALSDAARDALLLVVGSRGLGELRSVLLGSVSHAMVHHAPCPVAVVHRAPGDPGTGPWPREGELVRM</sequence>